<dbReference type="InterPro" id="IPR028004">
    <property type="entry name" value="DUF4643"/>
</dbReference>
<sequence>MLITVTPPHEPASLHSQAPPPPILPKPGMDNLKLQRLLKKAAKKKATLSAQQAASFRTSLSPVSEASPDLEHNDRSSPRKPTETTAHITINLPPRFSIKPVTHHVSSPYPKGKPFTFTAAEQRSISEHLKLAISPSPSPFHRQSTPEPLWQPRGDTHSHLSSSSATHSVFIFPEHPVSPTPVVVETPAVVTHVTETHAFIHSMQTPQAKTPVLEQSAESPKRPTTPTHLQTNHLHMPPSQAPATPFASQTRPITPRLEMTPVPEPPVRTVKTAILHVPRQHIVVTSPTPQFPRPVTPGSNRGLEPHGEAQRQPSPSAPQKPTMPEVVTSAPPAVGTPALSPENRADKQTVLPQAPAVSPSTAGPLPKPKPPVPPRSKLSGWSRLKKHLVVESEEPQFPVSEAEPAKPDQVGEKKATEASQEGPGQRATKSRAVKMWDAILYQMTVSKEKKQAAEEKEVRREGTFSFRRRLPLLLHRPRFDARKLKELASKPMTKITTLFEVRRIQGQPPEALMSFNRAASGWQLEGKQ</sequence>
<keyword evidence="3" id="KW-1185">Reference proteome</keyword>
<evidence type="ECO:0000313" key="3">
    <source>
        <dbReference type="Proteomes" id="UP000472272"/>
    </source>
</evidence>
<feature type="compositionally biased region" description="Basic and acidic residues" evidence="1">
    <location>
        <begin position="403"/>
        <end position="416"/>
    </location>
</feature>
<proteinExistence type="predicted"/>
<feature type="region of interest" description="Disordered" evidence="1">
    <location>
        <begin position="43"/>
        <end position="84"/>
    </location>
</feature>
<feature type="region of interest" description="Disordered" evidence="1">
    <location>
        <begin position="391"/>
        <end position="430"/>
    </location>
</feature>
<dbReference type="OrthoDB" id="329227at2759"/>
<feature type="compositionally biased region" description="Pro residues" evidence="1">
    <location>
        <begin position="365"/>
        <end position="374"/>
    </location>
</feature>
<protein>
    <submittedName>
        <fullName evidence="2">Proline rich 33</fullName>
    </submittedName>
</protein>
<feature type="region of interest" description="Disordered" evidence="1">
    <location>
        <begin position="1"/>
        <end position="29"/>
    </location>
</feature>
<feature type="compositionally biased region" description="Basic and acidic residues" evidence="1">
    <location>
        <begin position="69"/>
        <end position="82"/>
    </location>
</feature>
<feature type="region of interest" description="Disordered" evidence="1">
    <location>
        <begin position="203"/>
        <end position="248"/>
    </location>
</feature>
<dbReference type="Ensembl" id="ENSPMRT00000009002.1">
    <property type="protein sequence ID" value="ENSPMRP00000008420.1"/>
    <property type="gene ID" value="ENSPMRG00000005685.1"/>
</dbReference>
<dbReference type="Pfam" id="PF15485">
    <property type="entry name" value="DUF4643"/>
    <property type="match status" value="1"/>
</dbReference>
<feature type="compositionally biased region" description="Polar residues" evidence="1">
    <location>
        <begin position="55"/>
        <end position="64"/>
    </location>
</feature>
<reference evidence="2 3" key="1">
    <citation type="journal article" date="2019" name="Proc. Natl. Acad. Sci. U.S.A.">
        <title>Regulatory changes in pterin and carotenoid genes underlie balanced color polymorphisms in the wall lizard.</title>
        <authorList>
            <person name="Andrade P."/>
            <person name="Pinho C."/>
            <person name="Perez I de Lanuza G."/>
            <person name="Afonso S."/>
            <person name="Brejcha J."/>
            <person name="Rubin C.J."/>
            <person name="Wallerman O."/>
            <person name="Pereira P."/>
            <person name="Sabatino S.J."/>
            <person name="Bellati A."/>
            <person name="Pellitteri-Rosa D."/>
            <person name="Bosakova Z."/>
            <person name="Bunikis I."/>
            <person name="Carretero M.A."/>
            <person name="Feiner N."/>
            <person name="Marsik P."/>
            <person name="Pauperio F."/>
            <person name="Salvi D."/>
            <person name="Soler L."/>
            <person name="While G.M."/>
            <person name="Uller T."/>
            <person name="Font E."/>
            <person name="Andersson L."/>
            <person name="Carneiro M."/>
        </authorList>
    </citation>
    <scope>NUCLEOTIDE SEQUENCE</scope>
</reference>
<name>A0A670I9B1_PODMU</name>
<dbReference type="PANTHER" id="PTHR38004:SF1">
    <property type="entry name" value="PROLINE-RICH PROTEIN 33"/>
    <property type="match status" value="1"/>
</dbReference>
<organism evidence="2 3">
    <name type="scientific">Podarcis muralis</name>
    <name type="common">Wall lizard</name>
    <name type="synonym">Lacerta muralis</name>
    <dbReference type="NCBI Taxonomy" id="64176"/>
    <lineage>
        <taxon>Eukaryota</taxon>
        <taxon>Metazoa</taxon>
        <taxon>Chordata</taxon>
        <taxon>Craniata</taxon>
        <taxon>Vertebrata</taxon>
        <taxon>Euteleostomi</taxon>
        <taxon>Lepidosauria</taxon>
        <taxon>Squamata</taxon>
        <taxon>Bifurcata</taxon>
        <taxon>Unidentata</taxon>
        <taxon>Episquamata</taxon>
        <taxon>Laterata</taxon>
        <taxon>Lacertibaenia</taxon>
        <taxon>Lacertidae</taxon>
        <taxon>Podarcis</taxon>
    </lineage>
</organism>
<dbReference type="PANTHER" id="PTHR38004">
    <property type="entry name" value="PROLINE-RICH PROTEIN 33"/>
    <property type="match status" value="1"/>
</dbReference>
<dbReference type="GeneTree" id="ENSGT00390000016727"/>
<dbReference type="OMA" id="NRTATGW"/>
<feature type="compositionally biased region" description="Polar residues" evidence="1">
    <location>
        <begin position="216"/>
        <end position="233"/>
    </location>
</feature>
<accession>A0A670I9B1</accession>
<dbReference type="Proteomes" id="UP000472272">
    <property type="component" value="Chromosome 1"/>
</dbReference>
<evidence type="ECO:0000256" key="1">
    <source>
        <dbReference type="SAM" id="MobiDB-lite"/>
    </source>
</evidence>
<reference evidence="2" key="2">
    <citation type="submission" date="2025-08" db="UniProtKB">
        <authorList>
            <consortium name="Ensembl"/>
        </authorList>
    </citation>
    <scope>IDENTIFICATION</scope>
</reference>
<reference evidence="2" key="3">
    <citation type="submission" date="2025-09" db="UniProtKB">
        <authorList>
            <consortium name="Ensembl"/>
        </authorList>
    </citation>
    <scope>IDENTIFICATION</scope>
</reference>
<gene>
    <name evidence="2" type="primary">PRR33</name>
</gene>
<dbReference type="AlphaFoldDB" id="A0A670I9B1"/>
<evidence type="ECO:0000313" key="2">
    <source>
        <dbReference type="Ensembl" id="ENSPMRP00000008420.1"/>
    </source>
</evidence>
<feature type="region of interest" description="Disordered" evidence="1">
    <location>
        <begin position="281"/>
        <end position="379"/>
    </location>
</feature>